<feature type="DNA-binding region" description="HMG box" evidence="11">
    <location>
        <begin position="15"/>
        <end position="84"/>
    </location>
</feature>
<keyword evidence="4" id="KW-0217">Developmental protein</keyword>
<dbReference type="Pfam" id="PF09011">
    <property type="entry name" value="HMG_box_2"/>
    <property type="match status" value="1"/>
</dbReference>
<evidence type="ECO:0000256" key="1">
    <source>
        <dbReference type="ARBA" id="ARBA00004123"/>
    </source>
</evidence>
<proteinExistence type="inferred from homology"/>
<accession>A0ABP1RK33</accession>
<dbReference type="InterPro" id="IPR039259">
    <property type="entry name" value="Protein_maelstrom"/>
</dbReference>
<keyword evidence="14" id="KW-1185">Reference proteome</keyword>
<dbReference type="PROSITE" id="PS50118">
    <property type="entry name" value="HMG_BOX_2"/>
    <property type="match status" value="1"/>
</dbReference>
<dbReference type="Gene3D" id="1.10.30.10">
    <property type="entry name" value="High mobility group box domain"/>
    <property type="match status" value="1"/>
</dbReference>
<evidence type="ECO:0000256" key="10">
    <source>
        <dbReference type="ARBA" id="ARBA00023254"/>
    </source>
</evidence>
<evidence type="ECO:0000256" key="3">
    <source>
        <dbReference type="ARBA" id="ARBA00007057"/>
    </source>
</evidence>
<evidence type="ECO:0000256" key="8">
    <source>
        <dbReference type="ARBA" id="ARBA00023158"/>
    </source>
</evidence>
<dbReference type="SUPFAM" id="SSF47095">
    <property type="entry name" value="HMG-box"/>
    <property type="match status" value="1"/>
</dbReference>
<organism evidence="13 14">
    <name type="scientific">Orchesella dallaii</name>
    <dbReference type="NCBI Taxonomy" id="48710"/>
    <lineage>
        <taxon>Eukaryota</taxon>
        <taxon>Metazoa</taxon>
        <taxon>Ecdysozoa</taxon>
        <taxon>Arthropoda</taxon>
        <taxon>Hexapoda</taxon>
        <taxon>Collembola</taxon>
        <taxon>Entomobryomorpha</taxon>
        <taxon>Entomobryoidea</taxon>
        <taxon>Orchesellidae</taxon>
        <taxon>Orchesellinae</taxon>
        <taxon>Orchesella</taxon>
    </lineage>
</organism>
<dbReference type="Pfam" id="PF13017">
    <property type="entry name" value="Maelstrom"/>
    <property type="match status" value="1"/>
</dbReference>
<feature type="domain" description="HMG box" evidence="12">
    <location>
        <begin position="15"/>
        <end position="84"/>
    </location>
</feature>
<evidence type="ECO:0000256" key="11">
    <source>
        <dbReference type="PROSITE-ProRule" id="PRU00267"/>
    </source>
</evidence>
<keyword evidence="5" id="KW-0963">Cytoplasm</keyword>
<evidence type="ECO:0000256" key="4">
    <source>
        <dbReference type="ARBA" id="ARBA00022473"/>
    </source>
</evidence>
<comment type="similarity">
    <text evidence="3">Belongs to the maelstrom family.</text>
</comment>
<dbReference type="PANTHER" id="PTHR21358">
    <property type="entry name" value="PROTEIN MAELSTROM HOMOLOG"/>
    <property type="match status" value="1"/>
</dbReference>
<comment type="caution">
    <text evidence="13">The sequence shown here is derived from an EMBL/GenBank/DDBJ whole genome shotgun (WGS) entry which is preliminary data.</text>
</comment>
<dbReference type="InterPro" id="IPR009071">
    <property type="entry name" value="HMG_box_dom"/>
</dbReference>
<reference evidence="13 14" key="1">
    <citation type="submission" date="2024-08" db="EMBL/GenBank/DDBJ databases">
        <authorList>
            <person name="Cucini C."/>
            <person name="Frati F."/>
        </authorList>
    </citation>
    <scope>NUCLEOTIDE SEQUENCE [LARGE SCALE GENOMIC DNA]</scope>
</reference>
<sequence length="169" mass="19018">MASSVAGSSKPKAAPRKKKNGFFVFMEERKLATEESLGFKLTLSELSLVLSEDWKNMSAEEKEGYTSKAKAYNEKMRAENEGTKLENAKALVTQKDAEQSKDNREIVWNMFTEKNWTSQPIVLCCFSTYFEPALGDGEMYIPAEIGLTAFSLKNGLIDNFARIIDPSEY</sequence>
<dbReference type="InterPro" id="IPR024970">
    <property type="entry name" value="Maelstrom"/>
</dbReference>
<keyword evidence="9 11" id="KW-0539">Nucleus</keyword>
<evidence type="ECO:0000256" key="5">
    <source>
        <dbReference type="ARBA" id="ARBA00022490"/>
    </source>
</evidence>
<evidence type="ECO:0000256" key="7">
    <source>
        <dbReference type="ARBA" id="ARBA00023125"/>
    </source>
</evidence>
<keyword evidence="7 11" id="KW-0238">DNA-binding</keyword>
<evidence type="ECO:0000256" key="2">
    <source>
        <dbReference type="ARBA" id="ARBA00004496"/>
    </source>
</evidence>
<name>A0ABP1RK33_9HEXA</name>
<dbReference type="EMBL" id="CAXLJM020000077">
    <property type="protein sequence ID" value="CAL8129408.1"/>
    <property type="molecule type" value="Genomic_DNA"/>
</dbReference>
<evidence type="ECO:0000313" key="13">
    <source>
        <dbReference type="EMBL" id="CAL8129408.1"/>
    </source>
</evidence>
<dbReference type="Proteomes" id="UP001642540">
    <property type="component" value="Unassembled WGS sequence"/>
</dbReference>
<keyword evidence="6" id="KW-0221">Differentiation</keyword>
<dbReference type="InterPro" id="IPR036910">
    <property type="entry name" value="HMG_box_dom_sf"/>
</dbReference>
<evidence type="ECO:0000259" key="12">
    <source>
        <dbReference type="PROSITE" id="PS50118"/>
    </source>
</evidence>
<evidence type="ECO:0000313" key="14">
    <source>
        <dbReference type="Proteomes" id="UP001642540"/>
    </source>
</evidence>
<gene>
    <name evidence="13" type="ORF">ODALV1_LOCUS23155</name>
</gene>
<dbReference type="SMART" id="SM00398">
    <property type="entry name" value="HMG"/>
    <property type="match status" value="1"/>
</dbReference>
<protein>
    <recommendedName>
        <fullName evidence="12">HMG box domain-containing protein</fullName>
    </recommendedName>
</protein>
<comment type="subcellular location">
    <subcellularLocation>
        <location evidence="2">Cytoplasm</location>
    </subcellularLocation>
    <subcellularLocation>
        <location evidence="1">Nucleus</location>
    </subcellularLocation>
</comment>
<keyword evidence="10" id="KW-0469">Meiosis</keyword>
<evidence type="ECO:0000256" key="9">
    <source>
        <dbReference type="ARBA" id="ARBA00023242"/>
    </source>
</evidence>
<dbReference type="PANTHER" id="PTHR21358:SF4">
    <property type="entry name" value="PROTEIN MAELSTROM HOMOLOG"/>
    <property type="match status" value="1"/>
</dbReference>
<evidence type="ECO:0000256" key="6">
    <source>
        <dbReference type="ARBA" id="ARBA00022782"/>
    </source>
</evidence>
<keyword evidence="8" id="KW-0943">RNA-mediated gene silencing</keyword>